<dbReference type="PANTHER" id="PTHR48081:SF33">
    <property type="entry name" value="KYNURENINE FORMAMIDASE"/>
    <property type="match status" value="1"/>
</dbReference>
<evidence type="ECO:0000256" key="3">
    <source>
        <dbReference type="ARBA" id="ARBA00038928"/>
    </source>
</evidence>
<dbReference type="InterPro" id="IPR049492">
    <property type="entry name" value="BD-FAE-like_dom"/>
</dbReference>
<gene>
    <name evidence="8" type="ORF">WJX74_008566</name>
</gene>
<dbReference type="EC" id="3.1.1.n2" evidence="3"/>
<feature type="transmembrane region" description="Helical" evidence="6">
    <location>
        <begin position="153"/>
        <end position="173"/>
    </location>
</feature>
<evidence type="ECO:0000259" key="7">
    <source>
        <dbReference type="Pfam" id="PF20434"/>
    </source>
</evidence>
<keyword evidence="9" id="KW-1185">Reference proteome</keyword>
<evidence type="ECO:0000256" key="2">
    <source>
        <dbReference type="ARBA" id="ARBA00038028"/>
    </source>
</evidence>
<dbReference type="PANTHER" id="PTHR48081">
    <property type="entry name" value="AB HYDROLASE SUPERFAMILY PROTEIN C4A8.06C"/>
    <property type="match status" value="1"/>
</dbReference>
<evidence type="ECO:0000313" key="9">
    <source>
        <dbReference type="Proteomes" id="UP001438707"/>
    </source>
</evidence>
<reference evidence="8 9" key="1">
    <citation type="journal article" date="2024" name="Nat. Commun.">
        <title>Phylogenomics reveals the evolutionary origins of lichenization in chlorophyte algae.</title>
        <authorList>
            <person name="Puginier C."/>
            <person name="Libourel C."/>
            <person name="Otte J."/>
            <person name="Skaloud P."/>
            <person name="Haon M."/>
            <person name="Grisel S."/>
            <person name="Petersen M."/>
            <person name="Berrin J.G."/>
            <person name="Delaux P.M."/>
            <person name="Dal Grande F."/>
            <person name="Keller J."/>
        </authorList>
    </citation>
    <scope>NUCLEOTIDE SEQUENCE [LARGE SCALE GENOMIC DNA]</scope>
    <source>
        <strain evidence="8 9">SAG 2145</strain>
    </source>
</reference>
<dbReference type="EMBL" id="JALJOS010000069">
    <property type="protein sequence ID" value="KAK9817469.1"/>
    <property type="molecule type" value="Genomic_DNA"/>
</dbReference>
<dbReference type="AlphaFoldDB" id="A0AAW1QB22"/>
<evidence type="ECO:0000256" key="4">
    <source>
        <dbReference type="ARBA" id="ARBA00049507"/>
    </source>
</evidence>
<dbReference type="InterPro" id="IPR029058">
    <property type="entry name" value="AB_hydrolase_fold"/>
</dbReference>
<protein>
    <recommendedName>
        <fullName evidence="3">protein-S-isoprenylcysteine alpha-carbonyl methylesterase</fullName>
        <ecNumber evidence="3">3.1.1.n2</ecNumber>
    </recommendedName>
</protein>
<name>A0AAW1QB22_9CHLO</name>
<accession>A0AAW1QB22</accession>
<feature type="region of interest" description="Disordered" evidence="5">
    <location>
        <begin position="1"/>
        <end position="22"/>
    </location>
</feature>
<evidence type="ECO:0000256" key="6">
    <source>
        <dbReference type="SAM" id="Phobius"/>
    </source>
</evidence>
<dbReference type="InterPro" id="IPR050300">
    <property type="entry name" value="GDXG_lipolytic_enzyme"/>
</dbReference>
<dbReference type="Gene3D" id="3.40.50.1820">
    <property type="entry name" value="alpha/beta hydrolase"/>
    <property type="match status" value="1"/>
</dbReference>
<sequence length="475" mass="52634">MPQNGFLGADHSPTTPLLPKGDLPAVAVPRIARESISQPGTPTERDRVLNEHRQLHPQSSFQYSISRRLSILETDDDLEAAREQRILDHDLSGKLTDEELFGLGSSQAWKGKGTGWKNAQHVAAETFAVLRMAGDLWSYLGLGWRWFYKLIQLVIYAGLLMPGFIQMVVFYFGSARVIRSIPYGKQPRNRLDMYVPKHHWRQDNGLRPVVIYVTGGAWTIGYKAWGALLGRRLSKQGVIVCCLDYRNFPQGTVMDMLQDINTGVSWVLQKIVHYGGNPDAVYLVGQSCGAQLTTLSILTQAEQEARHAKLPGGDPRWSPKGIKGLVGVSGVYNCHDLADHLHGRGLYRSLFNRIMSKDGRPELKLLSPTYCVMGSTYGEQLPPMLLLHGNQDVCAPVSNATQFAEALEGAGAEVKLKLYDGQTHTSPLIENPMRGGQDQLMDDILSFVQNRPVSTRQIPLCPGFLISAAAMICPF</sequence>
<keyword evidence="6" id="KW-1133">Transmembrane helix</keyword>
<keyword evidence="1" id="KW-0378">Hydrolase</keyword>
<keyword evidence="6" id="KW-0472">Membrane</keyword>
<dbReference type="Pfam" id="PF20434">
    <property type="entry name" value="BD-FAE"/>
    <property type="match status" value="1"/>
</dbReference>
<feature type="domain" description="BD-FAE-like" evidence="7">
    <location>
        <begin position="191"/>
        <end position="407"/>
    </location>
</feature>
<organism evidence="8 9">
    <name type="scientific">Apatococcus lobatus</name>
    <dbReference type="NCBI Taxonomy" id="904363"/>
    <lineage>
        <taxon>Eukaryota</taxon>
        <taxon>Viridiplantae</taxon>
        <taxon>Chlorophyta</taxon>
        <taxon>core chlorophytes</taxon>
        <taxon>Trebouxiophyceae</taxon>
        <taxon>Chlorellales</taxon>
        <taxon>Chlorellaceae</taxon>
        <taxon>Apatococcus</taxon>
    </lineage>
</organism>
<evidence type="ECO:0000256" key="5">
    <source>
        <dbReference type="SAM" id="MobiDB-lite"/>
    </source>
</evidence>
<evidence type="ECO:0000313" key="8">
    <source>
        <dbReference type="EMBL" id="KAK9817469.1"/>
    </source>
</evidence>
<dbReference type="SUPFAM" id="SSF53474">
    <property type="entry name" value="alpha/beta-Hydrolases"/>
    <property type="match status" value="1"/>
</dbReference>
<evidence type="ECO:0000256" key="1">
    <source>
        <dbReference type="ARBA" id="ARBA00022801"/>
    </source>
</evidence>
<dbReference type="Proteomes" id="UP001438707">
    <property type="component" value="Unassembled WGS sequence"/>
</dbReference>
<proteinExistence type="inferred from homology"/>
<comment type="caution">
    <text evidence="8">The sequence shown here is derived from an EMBL/GenBank/DDBJ whole genome shotgun (WGS) entry which is preliminary data.</text>
</comment>
<comment type="catalytic activity">
    <reaction evidence="4">
        <text>[protein]-C-terminal S-[(2E,6E)-farnesyl]-L-cysteine methyl ester + H2O = [protein]-C-terminal S-[(2E,6E)-farnesyl]-L-cysteine + methanol + H(+)</text>
        <dbReference type="Rhea" id="RHEA:48520"/>
        <dbReference type="Rhea" id="RHEA-COMP:12125"/>
        <dbReference type="Rhea" id="RHEA-COMP:12126"/>
        <dbReference type="ChEBI" id="CHEBI:15377"/>
        <dbReference type="ChEBI" id="CHEBI:15378"/>
        <dbReference type="ChEBI" id="CHEBI:17790"/>
        <dbReference type="ChEBI" id="CHEBI:90510"/>
        <dbReference type="ChEBI" id="CHEBI:90511"/>
        <dbReference type="EC" id="3.1.1.n2"/>
    </reaction>
</comment>
<dbReference type="GO" id="GO:0016787">
    <property type="term" value="F:hydrolase activity"/>
    <property type="evidence" value="ECO:0007669"/>
    <property type="project" value="UniProtKB-KW"/>
</dbReference>
<comment type="similarity">
    <text evidence="2">Belongs to the AB hydrolase superfamily. Isoprenylcysteine methylesterase family.</text>
</comment>
<keyword evidence="6" id="KW-0812">Transmembrane</keyword>